<sequence length="262" mass="28564">MDTALLTIHREVAHGWPGPPNRSVYFDTAENRFILGYTEVQLHCAAKCPAEEESLTSTAAKQSNKVCPVCFCDRHLAPLCRLEPIKGTMIHLWVHQLLKPAQDYGASDEVVLCCCCEEGVFVWELFLHLQRAGFNTLRRESKSRGDSTGALDGLRDAGPHDAAELKVWMDWAKGARKGKEQTSASTAAASPQGPPLTLSKIENLRNTLKRGQKRSVLVDTAKTTGANSESASKKVKTNSAPTQLDNGANDTEGSIGCSNRCR</sequence>
<accession>A0A316U9S5</accession>
<dbReference type="RefSeq" id="XP_025349116.1">
    <property type="nucleotide sequence ID" value="XM_025493828.1"/>
</dbReference>
<feature type="region of interest" description="Disordered" evidence="1">
    <location>
        <begin position="212"/>
        <end position="262"/>
    </location>
</feature>
<protein>
    <submittedName>
        <fullName evidence="2">Uncharacterized protein</fullName>
    </submittedName>
</protein>
<evidence type="ECO:0000313" key="3">
    <source>
        <dbReference type="Proteomes" id="UP000245942"/>
    </source>
</evidence>
<dbReference type="AlphaFoldDB" id="A0A316U9S5"/>
<evidence type="ECO:0000256" key="1">
    <source>
        <dbReference type="SAM" id="MobiDB-lite"/>
    </source>
</evidence>
<keyword evidence="3" id="KW-1185">Reference proteome</keyword>
<feature type="region of interest" description="Disordered" evidence="1">
    <location>
        <begin position="138"/>
        <end position="157"/>
    </location>
</feature>
<name>A0A316U9S5_9BASI</name>
<gene>
    <name evidence="2" type="ORF">BCV69DRAFT_293172</name>
</gene>
<organism evidence="2 3">
    <name type="scientific">Pseudomicrostroma glucosiphilum</name>
    <dbReference type="NCBI Taxonomy" id="1684307"/>
    <lineage>
        <taxon>Eukaryota</taxon>
        <taxon>Fungi</taxon>
        <taxon>Dikarya</taxon>
        <taxon>Basidiomycota</taxon>
        <taxon>Ustilaginomycotina</taxon>
        <taxon>Exobasidiomycetes</taxon>
        <taxon>Microstromatales</taxon>
        <taxon>Microstromatales incertae sedis</taxon>
        <taxon>Pseudomicrostroma</taxon>
    </lineage>
</organism>
<proteinExistence type="predicted"/>
<feature type="region of interest" description="Disordered" evidence="1">
    <location>
        <begin position="178"/>
        <end position="199"/>
    </location>
</feature>
<feature type="compositionally biased region" description="Polar residues" evidence="1">
    <location>
        <begin position="221"/>
        <end position="230"/>
    </location>
</feature>
<dbReference type="GeneID" id="37015562"/>
<dbReference type="Proteomes" id="UP000245942">
    <property type="component" value="Unassembled WGS sequence"/>
</dbReference>
<feature type="compositionally biased region" description="Polar residues" evidence="1">
    <location>
        <begin position="237"/>
        <end position="252"/>
    </location>
</feature>
<dbReference type="EMBL" id="KZ819324">
    <property type="protein sequence ID" value="PWN21956.1"/>
    <property type="molecule type" value="Genomic_DNA"/>
</dbReference>
<reference evidence="2 3" key="1">
    <citation type="journal article" date="2018" name="Mol. Biol. Evol.">
        <title>Broad Genomic Sampling Reveals a Smut Pathogenic Ancestry of the Fungal Clade Ustilaginomycotina.</title>
        <authorList>
            <person name="Kijpornyongpan T."/>
            <person name="Mondo S.J."/>
            <person name="Barry K."/>
            <person name="Sandor L."/>
            <person name="Lee J."/>
            <person name="Lipzen A."/>
            <person name="Pangilinan J."/>
            <person name="LaButti K."/>
            <person name="Hainaut M."/>
            <person name="Henrissat B."/>
            <person name="Grigoriev I.V."/>
            <person name="Spatafora J.W."/>
            <person name="Aime M.C."/>
        </authorList>
    </citation>
    <scope>NUCLEOTIDE SEQUENCE [LARGE SCALE GENOMIC DNA]</scope>
    <source>
        <strain evidence="2 3">MCA 4718</strain>
    </source>
</reference>
<evidence type="ECO:0000313" key="2">
    <source>
        <dbReference type="EMBL" id="PWN21956.1"/>
    </source>
</evidence>